<dbReference type="Pfam" id="PF01266">
    <property type="entry name" value="DAO"/>
    <property type="match status" value="1"/>
</dbReference>
<dbReference type="InterPro" id="IPR006076">
    <property type="entry name" value="FAD-dep_OxRdtase"/>
</dbReference>
<dbReference type="GO" id="GO:0050660">
    <property type="term" value="F:flavin adenine dinucleotide binding"/>
    <property type="evidence" value="ECO:0007669"/>
    <property type="project" value="InterPro"/>
</dbReference>
<feature type="domain" description="FAD dependent oxidoreductase" evidence="6">
    <location>
        <begin position="50"/>
        <end position="418"/>
    </location>
</feature>
<dbReference type="Proteomes" id="UP001165065">
    <property type="component" value="Unassembled WGS sequence"/>
</dbReference>
<dbReference type="Gene3D" id="3.30.9.10">
    <property type="entry name" value="D-Amino Acid Oxidase, subunit A, domain 2"/>
    <property type="match status" value="1"/>
</dbReference>
<evidence type="ECO:0000256" key="5">
    <source>
        <dbReference type="ARBA" id="ARBA00023002"/>
    </source>
</evidence>
<dbReference type="Gene3D" id="3.50.50.60">
    <property type="entry name" value="FAD/NAD(P)-binding domain"/>
    <property type="match status" value="1"/>
</dbReference>
<dbReference type="SUPFAM" id="SSF51905">
    <property type="entry name" value="FAD/NAD(P)-binding domain"/>
    <property type="match status" value="1"/>
</dbReference>
<accession>A0A9W7GDA2</accession>
<evidence type="ECO:0000256" key="2">
    <source>
        <dbReference type="ARBA" id="ARBA00010989"/>
    </source>
</evidence>
<proteinExistence type="inferred from homology"/>
<comment type="caution">
    <text evidence="7">The sequence shown here is derived from an EMBL/GenBank/DDBJ whole genome shotgun (WGS) entry which is preliminary data.</text>
</comment>
<name>A0A9W7GDA2_9STRA</name>
<dbReference type="GO" id="GO:0008115">
    <property type="term" value="F:sarcosine oxidase activity"/>
    <property type="evidence" value="ECO:0007669"/>
    <property type="project" value="TreeGrafter"/>
</dbReference>
<dbReference type="OrthoDB" id="2219495at2759"/>
<keyword evidence="4" id="KW-0274">FAD</keyword>
<dbReference type="PANTHER" id="PTHR10961:SF10">
    <property type="entry name" value="FAD DEPENDENT OXIDOREDUCTASE DOMAIN-CONTAINING PROTEIN"/>
    <property type="match status" value="1"/>
</dbReference>
<evidence type="ECO:0000256" key="4">
    <source>
        <dbReference type="ARBA" id="ARBA00022827"/>
    </source>
</evidence>
<evidence type="ECO:0000256" key="3">
    <source>
        <dbReference type="ARBA" id="ARBA00022630"/>
    </source>
</evidence>
<dbReference type="InterPro" id="IPR045170">
    <property type="entry name" value="MTOX"/>
</dbReference>
<sequence length="422" mass="45664">MEMENDIEVCRREPSSGADKAGGGLEFKVRYNPSWQQQIIIVSQMGTGYVVVGGGCFGLSTALYLLEANKKVAIVRPTSISHTAHNDTSRLYRIQQSNKAAFWKTAAARSIASMKHRGVELVECGYVGIANGSSSWSRAQDGGIQGGIPAEYCVRAEGSGEWQYFPQKENAGYFNVIKWREEMEGKFKSLGGVVIDGSVDEVRVVEDGVEVEVEGGAVVKGEKVVVAAGAYVNTIPIHLAGGEGDIWGGVEGVSLKTQYTLSVWVSEKDVDKLPRCTMVYGGPTKGSAGEEPMDSFYYVPPVVEEGEGGRRSWRAKMGHGKWFEEIVDGRNKGAIDKWYREGGEKKAAAEIGMLELWRKFFPEVEPVKVEIVCNGITTDTTTGEPFMEVLGGGKVGLLGGCNGYGAKAGDEVGRLMAEKIML</sequence>
<protein>
    <recommendedName>
        <fullName evidence="6">FAD dependent oxidoreductase domain-containing protein</fullName>
    </recommendedName>
</protein>
<dbReference type="AlphaFoldDB" id="A0A9W7GDA2"/>
<dbReference type="PANTHER" id="PTHR10961">
    <property type="entry name" value="PEROXISOMAL SARCOSINE OXIDASE"/>
    <property type="match status" value="1"/>
</dbReference>
<comment type="similarity">
    <text evidence="2">Belongs to the MSOX/MTOX family.</text>
</comment>
<organism evidence="7 8">
    <name type="scientific">Triparma columacea</name>
    <dbReference type="NCBI Taxonomy" id="722753"/>
    <lineage>
        <taxon>Eukaryota</taxon>
        <taxon>Sar</taxon>
        <taxon>Stramenopiles</taxon>
        <taxon>Ochrophyta</taxon>
        <taxon>Bolidophyceae</taxon>
        <taxon>Parmales</taxon>
        <taxon>Triparmaceae</taxon>
        <taxon>Triparma</taxon>
    </lineage>
</organism>
<gene>
    <name evidence="7" type="ORF">TrCOL_g2928</name>
</gene>
<evidence type="ECO:0000313" key="8">
    <source>
        <dbReference type="Proteomes" id="UP001165065"/>
    </source>
</evidence>
<keyword evidence="3" id="KW-0285">Flavoprotein</keyword>
<keyword evidence="5" id="KW-0560">Oxidoreductase</keyword>
<dbReference type="EMBL" id="BRYA01001458">
    <property type="protein sequence ID" value="GMI43672.1"/>
    <property type="molecule type" value="Genomic_DNA"/>
</dbReference>
<evidence type="ECO:0000256" key="1">
    <source>
        <dbReference type="ARBA" id="ARBA00001974"/>
    </source>
</evidence>
<comment type="cofactor">
    <cofactor evidence="1">
        <name>FAD</name>
        <dbReference type="ChEBI" id="CHEBI:57692"/>
    </cofactor>
</comment>
<keyword evidence="8" id="KW-1185">Reference proteome</keyword>
<evidence type="ECO:0000259" key="6">
    <source>
        <dbReference type="Pfam" id="PF01266"/>
    </source>
</evidence>
<dbReference type="InterPro" id="IPR036188">
    <property type="entry name" value="FAD/NAD-bd_sf"/>
</dbReference>
<evidence type="ECO:0000313" key="7">
    <source>
        <dbReference type="EMBL" id="GMI43672.1"/>
    </source>
</evidence>
<reference evidence="8" key="1">
    <citation type="journal article" date="2023" name="Commun. Biol.">
        <title>Genome analysis of Parmales, the sister group of diatoms, reveals the evolutionary specialization of diatoms from phago-mixotrophs to photoautotrophs.</title>
        <authorList>
            <person name="Ban H."/>
            <person name="Sato S."/>
            <person name="Yoshikawa S."/>
            <person name="Yamada K."/>
            <person name="Nakamura Y."/>
            <person name="Ichinomiya M."/>
            <person name="Sato N."/>
            <person name="Blanc-Mathieu R."/>
            <person name="Endo H."/>
            <person name="Kuwata A."/>
            <person name="Ogata H."/>
        </authorList>
    </citation>
    <scope>NUCLEOTIDE SEQUENCE [LARGE SCALE GENOMIC DNA]</scope>
</reference>